<feature type="transmembrane region" description="Helical" evidence="5">
    <location>
        <begin position="384"/>
        <end position="405"/>
    </location>
</feature>
<dbReference type="InterPro" id="IPR007016">
    <property type="entry name" value="O-antigen_ligase-rel_domated"/>
</dbReference>
<feature type="transmembrane region" description="Helical" evidence="5">
    <location>
        <begin position="171"/>
        <end position="191"/>
    </location>
</feature>
<organism evidence="7 8">
    <name type="scientific">Azospirillum himalayense</name>
    <dbReference type="NCBI Taxonomy" id="654847"/>
    <lineage>
        <taxon>Bacteria</taxon>
        <taxon>Pseudomonadati</taxon>
        <taxon>Pseudomonadota</taxon>
        <taxon>Alphaproteobacteria</taxon>
        <taxon>Rhodospirillales</taxon>
        <taxon>Azospirillaceae</taxon>
        <taxon>Azospirillum</taxon>
    </lineage>
</organism>
<gene>
    <name evidence="7" type="ORF">ACFPMG_00140</name>
</gene>
<keyword evidence="2 5" id="KW-0812">Transmembrane</keyword>
<feature type="transmembrane region" description="Helical" evidence="5">
    <location>
        <begin position="203"/>
        <end position="231"/>
    </location>
</feature>
<sequence length="459" mass="50419">MSAVLASPKRSRTRAADHYLTFLMVVLLGYSLAGRGFAYIGAPPLFIGEVLLLSGLLVMLRTGGVFATVSSLPGTLLAILIVWVLARTLPYFGTYSFDALRDSVIVMYGLLAFVVIALLYDEPERLRRLVLAYGGFAVFFVTVMPVVYPLFQLLNAQIPTWPRYGVPFVSLRPGEVGVHFAGVALFVLLGFRRLNALQLAMLVFGMALVAAHSRGGMLAIVVPLAIALALVPRSRQLAPLLGIAAVTVIVALVLNLEIEVSSRKLSVDQLVTNVMSILGTTDTATLDGTKQWRIMWWDKIIGYTVQGDHFWDGKGFGINLADDDGFQVVDAEDGQVLRSPHNAHMTILARAGVPGFVLWAALLGSWSIFMMRAFLLARRNGDRAWARLFVFLFCYWLSIVINASFDVTLEGPMLGIWFWVLFGVGIAAGLIYRNELENRSPLPHCPLPHCPLPHCPLPH</sequence>
<evidence type="ECO:0000256" key="3">
    <source>
        <dbReference type="ARBA" id="ARBA00022989"/>
    </source>
</evidence>
<keyword evidence="7" id="KW-0436">Ligase</keyword>
<evidence type="ECO:0000256" key="2">
    <source>
        <dbReference type="ARBA" id="ARBA00022692"/>
    </source>
</evidence>
<dbReference type="PANTHER" id="PTHR37422:SF13">
    <property type="entry name" value="LIPOPOLYSACCHARIDE BIOSYNTHESIS PROTEIN PA4999-RELATED"/>
    <property type="match status" value="1"/>
</dbReference>
<protein>
    <submittedName>
        <fullName evidence="7">O-antigen ligase family protein</fullName>
    </submittedName>
</protein>
<comment type="caution">
    <text evidence="7">The sequence shown here is derived from an EMBL/GenBank/DDBJ whole genome shotgun (WGS) entry which is preliminary data.</text>
</comment>
<feature type="domain" description="O-antigen ligase-related" evidence="6">
    <location>
        <begin position="199"/>
        <end position="360"/>
    </location>
</feature>
<keyword evidence="3 5" id="KW-1133">Transmembrane helix</keyword>
<feature type="transmembrane region" description="Helical" evidence="5">
    <location>
        <begin position="411"/>
        <end position="432"/>
    </location>
</feature>
<evidence type="ECO:0000256" key="4">
    <source>
        <dbReference type="ARBA" id="ARBA00023136"/>
    </source>
</evidence>
<feature type="transmembrane region" description="Helical" evidence="5">
    <location>
        <begin position="356"/>
        <end position="377"/>
    </location>
</feature>
<dbReference type="InterPro" id="IPR051533">
    <property type="entry name" value="WaaL-like"/>
</dbReference>
<accession>A0ABW0FXZ4</accession>
<feature type="transmembrane region" description="Helical" evidence="5">
    <location>
        <begin position="237"/>
        <end position="258"/>
    </location>
</feature>
<reference evidence="8" key="1">
    <citation type="journal article" date="2019" name="Int. J. Syst. Evol. Microbiol.">
        <title>The Global Catalogue of Microorganisms (GCM) 10K type strain sequencing project: providing services to taxonomists for standard genome sequencing and annotation.</title>
        <authorList>
            <consortium name="The Broad Institute Genomics Platform"/>
            <consortium name="The Broad Institute Genome Sequencing Center for Infectious Disease"/>
            <person name="Wu L."/>
            <person name="Ma J."/>
        </authorList>
    </citation>
    <scope>NUCLEOTIDE SEQUENCE [LARGE SCALE GENOMIC DNA]</scope>
    <source>
        <strain evidence="8">CCUG 58760</strain>
    </source>
</reference>
<evidence type="ECO:0000256" key="5">
    <source>
        <dbReference type="SAM" id="Phobius"/>
    </source>
</evidence>
<evidence type="ECO:0000256" key="1">
    <source>
        <dbReference type="ARBA" id="ARBA00004141"/>
    </source>
</evidence>
<dbReference type="RefSeq" id="WP_376993232.1">
    <property type="nucleotide sequence ID" value="NZ_JBHSLC010000001.1"/>
</dbReference>
<feature type="transmembrane region" description="Helical" evidence="5">
    <location>
        <begin position="130"/>
        <end position="151"/>
    </location>
</feature>
<feature type="transmembrane region" description="Helical" evidence="5">
    <location>
        <begin position="16"/>
        <end position="33"/>
    </location>
</feature>
<evidence type="ECO:0000259" key="6">
    <source>
        <dbReference type="Pfam" id="PF04932"/>
    </source>
</evidence>
<name>A0ABW0FXZ4_9PROT</name>
<comment type="subcellular location">
    <subcellularLocation>
        <location evidence="1">Membrane</location>
        <topology evidence="1">Multi-pass membrane protein</topology>
    </subcellularLocation>
</comment>
<dbReference type="PANTHER" id="PTHR37422">
    <property type="entry name" value="TEICHURONIC ACID BIOSYNTHESIS PROTEIN TUAE"/>
    <property type="match status" value="1"/>
</dbReference>
<keyword evidence="4 5" id="KW-0472">Membrane</keyword>
<evidence type="ECO:0000313" key="7">
    <source>
        <dbReference type="EMBL" id="MFC5353399.1"/>
    </source>
</evidence>
<dbReference type="Proteomes" id="UP001596166">
    <property type="component" value="Unassembled WGS sequence"/>
</dbReference>
<keyword evidence="8" id="KW-1185">Reference proteome</keyword>
<feature type="transmembrane region" description="Helical" evidence="5">
    <location>
        <begin position="65"/>
        <end position="85"/>
    </location>
</feature>
<feature type="transmembrane region" description="Helical" evidence="5">
    <location>
        <begin position="105"/>
        <end position="121"/>
    </location>
</feature>
<dbReference type="EMBL" id="JBHSLC010000001">
    <property type="protein sequence ID" value="MFC5353399.1"/>
    <property type="molecule type" value="Genomic_DNA"/>
</dbReference>
<dbReference type="GO" id="GO:0016874">
    <property type="term" value="F:ligase activity"/>
    <property type="evidence" value="ECO:0007669"/>
    <property type="project" value="UniProtKB-KW"/>
</dbReference>
<proteinExistence type="predicted"/>
<dbReference type="Pfam" id="PF04932">
    <property type="entry name" value="Wzy_C"/>
    <property type="match status" value="1"/>
</dbReference>
<evidence type="ECO:0000313" key="8">
    <source>
        <dbReference type="Proteomes" id="UP001596166"/>
    </source>
</evidence>